<organism evidence="2 3">
    <name type="scientific">Podospora aff. communis PSN243</name>
    <dbReference type="NCBI Taxonomy" id="3040156"/>
    <lineage>
        <taxon>Eukaryota</taxon>
        <taxon>Fungi</taxon>
        <taxon>Dikarya</taxon>
        <taxon>Ascomycota</taxon>
        <taxon>Pezizomycotina</taxon>
        <taxon>Sordariomycetes</taxon>
        <taxon>Sordariomycetidae</taxon>
        <taxon>Sordariales</taxon>
        <taxon>Podosporaceae</taxon>
        <taxon>Podospora</taxon>
    </lineage>
</organism>
<dbReference type="InterPro" id="IPR012340">
    <property type="entry name" value="NA-bd_OB-fold"/>
</dbReference>
<keyword evidence="3" id="KW-1185">Reference proteome</keyword>
<feature type="compositionally biased region" description="Polar residues" evidence="1">
    <location>
        <begin position="1"/>
        <end position="13"/>
    </location>
</feature>
<sequence>MVLPNPSIQSFYQKDNLPPPARPAPSVTWPSSDGFSPEEVSAALRPVAETWKPKGEYDDVQIGDLLPGPARVRFTGRIVNFSASKDGSPRRAVLPQGFHFLVVKDHSGVVAIKLLATGVDYECIQLGKLVTVWACFIAEYTSSFPFRIPFVSSVVTIHPSQTSGSCIKFHRELPGSKEITLCRTPLDYDHGCPSSQIPSLMNLKAYLNSGHEGVVDPRILLCVSSIGPRKVVRPKAVPEDVGVADLETIEVSVFDETESCILRLWEDKVPSAKTWIPGQTILLITNPRCRPADKKRPNPELSITLTSMVDVDPDFAEADWLRKMAANRTRKESVYIPFHEDLWDAETAMDGPDRTSFTLADIDELARESPNRIFTGRLSLIILGVKIAEHCRKNQLCCTECCGVPLYANRPHAVCKNCLGERALALNPRIIGPLADETGCIAPGKLIWSQKAWTELFYGTGSYMEEAFLVKMVECTVIKMEDNGAHDAGCSWRGLTALDSNGIRSVEEKLQYSRITLVFGWSSEVGRLSVLGVEW</sequence>
<dbReference type="GO" id="GO:0003697">
    <property type="term" value="F:single-stranded DNA binding"/>
    <property type="evidence" value="ECO:0007669"/>
    <property type="project" value="TreeGrafter"/>
</dbReference>
<name>A0AAV9GKT7_9PEZI</name>
<dbReference type="Proteomes" id="UP001321760">
    <property type="component" value="Unassembled WGS sequence"/>
</dbReference>
<dbReference type="InterPro" id="IPR052469">
    <property type="entry name" value="MEIOB"/>
</dbReference>
<dbReference type="EMBL" id="MU865939">
    <property type="protein sequence ID" value="KAK4449153.1"/>
    <property type="molecule type" value="Genomic_DNA"/>
</dbReference>
<evidence type="ECO:0000313" key="3">
    <source>
        <dbReference type="Proteomes" id="UP001321760"/>
    </source>
</evidence>
<evidence type="ECO:0000256" key="1">
    <source>
        <dbReference type="SAM" id="MobiDB-lite"/>
    </source>
</evidence>
<evidence type="ECO:0000313" key="2">
    <source>
        <dbReference type="EMBL" id="KAK4449153.1"/>
    </source>
</evidence>
<protein>
    <submittedName>
        <fullName evidence="2">Uncharacterized protein</fullName>
    </submittedName>
</protein>
<accession>A0AAV9GKT7</accession>
<comment type="caution">
    <text evidence="2">The sequence shown here is derived from an EMBL/GenBank/DDBJ whole genome shotgun (WGS) entry which is preliminary data.</text>
</comment>
<dbReference type="PANTHER" id="PTHR21166:SF2">
    <property type="entry name" value="CELL DIVISION CONTROL PROTEIN 24 OB DOMAIN-CONTAINING PROTEIN-RELATED"/>
    <property type="match status" value="1"/>
</dbReference>
<feature type="region of interest" description="Disordered" evidence="1">
    <location>
        <begin position="1"/>
        <end position="38"/>
    </location>
</feature>
<dbReference type="AlphaFoldDB" id="A0AAV9GKT7"/>
<reference evidence="2" key="2">
    <citation type="submission" date="2023-05" db="EMBL/GenBank/DDBJ databases">
        <authorList>
            <consortium name="Lawrence Berkeley National Laboratory"/>
            <person name="Steindorff A."/>
            <person name="Hensen N."/>
            <person name="Bonometti L."/>
            <person name="Westerberg I."/>
            <person name="Brannstrom I.O."/>
            <person name="Guillou S."/>
            <person name="Cros-Aarteil S."/>
            <person name="Calhoun S."/>
            <person name="Haridas S."/>
            <person name="Kuo A."/>
            <person name="Mondo S."/>
            <person name="Pangilinan J."/>
            <person name="Riley R."/>
            <person name="Labutti K."/>
            <person name="Andreopoulos B."/>
            <person name="Lipzen A."/>
            <person name="Chen C."/>
            <person name="Yanf M."/>
            <person name="Daum C."/>
            <person name="Ng V."/>
            <person name="Clum A."/>
            <person name="Ohm R."/>
            <person name="Martin F."/>
            <person name="Silar P."/>
            <person name="Natvig D."/>
            <person name="Lalanne C."/>
            <person name="Gautier V."/>
            <person name="Ament-Velasquez S.L."/>
            <person name="Kruys A."/>
            <person name="Hutchinson M.I."/>
            <person name="Powell A.J."/>
            <person name="Barry K."/>
            <person name="Miller A.N."/>
            <person name="Grigoriev I.V."/>
            <person name="Debuchy R."/>
            <person name="Gladieux P."/>
            <person name="Thoren M.H."/>
            <person name="Johannesson H."/>
        </authorList>
    </citation>
    <scope>NUCLEOTIDE SEQUENCE</scope>
    <source>
        <strain evidence="2">PSN243</strain>
    </source>
</reference>
<dbReference type="Gene3D" id="2.40.50.140">
    <property type="entry name" value="Nucleic acid-binding proteins"/>
    <property type="match status" value="1"/>
</dbReference>
<reference evidence="2" key="1">
    <citation type="journal article" date="2023" name="Mol. Phylogenet. Evol.">
        <title>Genome-scale phylogeny and comparative genomics of the fungal order Sordariales.</title>
        <authorList>
            <person name="Hensen N."/>
            <person name="Bonometti L."/>
            <person name="Westerberg I."/>
            <person name="Brannstrom I.O."/>
            <person name="Guillou S."/>
            <person name="Cros-Aarteil S."/>
            <person name="Calhoun S."/>
            <person name="Haridas S."/>
            <person name="Kuo A."/>
            <person name="Mondo S."/>
            <person name="Pangilinan J."/>
            <person name="Riley R."/>
            <person name="LaButti K."/>
            <person name="Andreopoulos B."/>
            <person name="Lipzen A."/>
            <person name="Chen C."/>
            <person name="Yan M."/>
            <person name="Daum C."/>
            <person name="Ng V."/>
            <person name="Clum A."/>
            <person name="Steindorff A."/>
            <person name="Ohm R.A."/>
            <person name="Martin F."/>
            <person name="Silar P."/>
            <person name="Natvig D.O."/>
            <person name="Lalanne C."/>
            <person name="Gautier V."/>
            <person name="Ament-Velasquez S.L."/>
            <person name="Kruys A."/>
            <person name="Hutchinson M.I."/>
            <person name="Powell A.J."/>
            <person name="Barry K."/>
            <person name="Miller A.N."/>
            <person name="Grigoriev I.V."/>
            <person name="Debuchy R."/>
            <person name="Gladieux P."/>
            <person name="Hiltunen Thoren M."/>
            <person name="Johannesson H."/>
        </authorList>
    </citation>
    <scope>NUCLEOTIDE SEQUENCE</scope>
    <source>
        <strain evidence="2">PSN243</strain>
    </source>
</reference>
<gene>
    <name evidence="2" type="ORF">QBC34DRAFT_463794</name>
</gene>
<dbReference type="GO" id="GO:0008310">
    <property type="term" value="F:single-stranded DNA 3'-5' DNA exonuclease activity"/>
    <property type="evidence" value="ECO:0007669"/>
    <property type="project" value="TreeGrafter"/>
</dbReference>
<dbReference type="SUPFAM" id="SSF50249">
    <property type="entry name" value="Nucleic acid-binding proteins"/>
    <property type="match status" value="1"/>
</dbReference>
<dbReference type="PANTHER" id="PTHR21166">
    <property type="entry name" value="CELL DIVISION CONTROL PROTEIN 24 OB DOMAIN-CONTAINING PROTEIN-RELATED"/>
    <property type="match status" value="1"/>
</dbReference>
<proteinExistence type="predicted"/>
<dbReference type="GO" id="GO:0000712">
    <property type="term" value="P:resolution of meiotic recombination intermediates"/>
    <property type="evidence" value="ECO:0007669"/>
    <property type="project" value="TreeGrafter"/>
</dbReference>